<protein>
    <submittedName>
        <fullName evidence="2">Uncharacterized protein</fullName>
    </submittedName>
</protein>
<reference evidence="2 3" key="1">
    <citation type="journal article" date="2016" name="DNA Res.">
        <title>The draft genome of MD-2 pineapple using hybrid error correction of long reads.</title>
        <authorList>
            <person name="Redwan R.M."/>
            <person name="Saidin A."/>
            <person name="Kumar S.V."/>
        </authorList>
    </citation>
    <scope>NUCLEOTIDE SEQUENCE [LARGE SCALE GENOMIC DNA]</scope>
    <source>
        <strain evidence="3">cv. MD2</strain>
        <tissue evidence="2">Leaf</tissue>
    </source>
</reference>
<accession>A0A199W9E0</accession>
<name>A0A199W9E0_ANACO</name>
<dbReference type="EMBL" id="LSRQ01000038">
    <property type="protein sequence ID" value="OAY85853.1"/>
    <property type="molecule type" value="Genomic_DNA"/>
</dbReference>
<evidence type="ECO:0000256" key="1">
    <source>
        <dbReference type="SAM" id="MobiDB-lite"/>
    </source>
</evidence>
<dbReference type="AlphaFoldDB" id="A0A199W9E0"/>
<proteinExistence type="predicted"/>
<feature type="compositionally biased region" description="Basic and acidic residues" evidence="1">
    <location>
        <begin position="320"/>
        <end position="338"/>
    </location>
</feature>
<organism evidence="2 3">
    <name type="scientific">Ananas comosus</name>
    <name type="common">Pineapple</name>
    <name type="synonym">Ananas ananas</name>
    <dbReference type="NCBI Taxonomy" id="4615"/>
    <lineage>
        <taxon>Eukaryota</taxon>
        <taxon>Viridiplantae</taxon>
        <taxon>Streptophyta</taxon>
        <taxon>Embryophyta</taxon>
        <taxon>Tracheophyta</taxon>
        <taxon>Spermatophyta</taxon>
        <taxon>Magnoliopsida</taxon>
        <taxon>Liliopsida</taxon>
        <taxon>Poales</taxon>
        <taxon>Bromeliaceae</taxon>
        <taxon>Bromelioideae</taxon>
        <taxon>Ananas</taxon>
    </lineage>
</organism>
<comment type="caution">
    <text evidence="2">The sequence shown here is derived from an EMBL/GenBank/DDBJ whole genome shotgun (WGS) entry which is preliminary data.</text>
</comment>
<sequence length="731" mass="78851">MGQNPLVVSGDGYGAPHCVLVGDPPELPLGHGPGPALDVVARREVDVEHRRLVRPRELEPVREHAHRHPLRSVDRGGVCLPGLPDVPHRPRHRLLSVRPDRNHDRRVVQLLRGDRGDARALDAGSGDRCHLSVGVAEAAETSPGSSAFVGFTCPAPVARYWAGCSPSSEMRLPLRSRVSADVIIADLIAAGDQSGCDAFSSAAIPARWAAAGDVPEIMLNVAIDSSFVGLLLAPTLFGHAATMFTPGPMMSGFSTPLLAALGPRPENAATAGAACGVPDCRGRRRRHLHVGLELDGVCVADVRRREDVGARLRSVHLRRPVHDDHPDAAGPSDDRPLLDARVGAAGLAEDNFPPDVDAVQRAVAARLRARYPPRTGICNRQLGRREIAWLVCRFPVNLLAVAELHGGPDRPVDGARADGEHPRRVVLHRALPRALVARRGAHEDPPRCRRHRADCHGIIVERRGARAEGDREHVDAVGDGLVDACQNIAPEACLVAHLVHRELRPRRKPRRTALRLAEHRSAVDKAPSSCASSVGAVAVKVQRRVAAPSAEPPRSDELVVAEPRIEVAGALPFRRRERHPCIREGRVERRDARVKHADDDPCAEIGLLPEAVVRLKVEEARRVRRVELVLLVAVRADEPLPRRHRLHLSFGEPGCEAAYRMCVRVHKALLTSGSSGRREEGLVVGLTVGGGKEVGGVRVFNVDDVDVAIGAMAGASDDGEELGVGEDEIRV</sequence>
<evidence type="ECO:0000313" key="3">
    <source>
        <dbReference type="Proteomes" id="UP000092600"/>
    </source>
</evidence>
<evidence type="ECO:0000313" key="2">
    <source>
        <dbReference type="EMBL" id="OAY85853.1"/>
    </source>
</evidence>
<gene>
    <name evidence="2" type="ORF">ACMD2_15512</name>
</gene>
<feature type="region of interest" description="Disordered" evidence="1">
    <location>
        <begin position="319"/>
        <end position="338"/>
    </location>
</feature>
<dbReference type="Proteomes" id="UP000092600">
    <property type="component" value="Unassembled WGS sequence"/>
</dbReference>